<accession>A0A1I2NUP0</accession>
<protein>
    <submittedName>
        <fullName evidence="2">Phosphatidylglycerophosphatase A</fullName>
    </submittedName>
</protein>
<dbReference type="InterPro" id="IPR007686">
    <property type="entry name" value="YutG/PgpA"/>
</dbReference>
<dbReference type="Proteomes" id="UP000198661">
    <property type="component" value="Unassembled WGS sequence"/>
</dbReference>
<dbReference type="SUPFAM" id="SSF101307">
    <property type="entry name" value="YutG-like"/>
    <property type="match status" value="1"/>
</dbReference>
<proteinExistence type="predicted"/>
<dbReference type="Pfam" id="PF04608">
    <property type="entry name" value="PgpA"/>
    <property type="match status" value="1"/>
</dbReference>
<dbReference type="AlphaFoldDB" id="A0A1I2NUP0"/>
<name>A0A1I2NUP0_9BACL</name>
<dbReference type="STRING" id="201973.SAMN04488025_11446"/>
<dbReference type="InterPro" id="IPR036681">
    <property type="entry name" value="PgpA-like_sf"/>
</dbReference>
<evidence type="ECO:0000259" key="1">
    <source>
        <dbReference type="Pfam" id="PF04608"/>
    </source>
</evidence>
<reference evidence="2 3" key="1">
    <citation type="submission" date="2016-10" db="EMBL/GenBank/DDBJ databases">
        <authorList>
            <person name="de Groot N.N."/>
        </authorList>
    </citation>
    <scope>NUCLEOTIDE SEQUENCE [LARGE SCALE GENOMIC DNA]</scope>
    <source>
        <strain evidence="2 3">DSM 44945</strain>
    </source>
</reference>
<dbReference type="GO" id="GO:0008962">
    <property type="term" value="F:phosphatidylglycerophosphatase activity"/>
    <property type="evidence" value="ECO:0007669"/>
    <property type="project" value="InterPro"/>
</dbReference>
<dbReference type="RefSeq" id="WP_092038262.1">
    <property type="nucleotide sequence ID" value="NZ_FOOK01000014.1"/>
</dbReference>
<dbReference type="EMBL" id="FOOK01000014">
    <property type="protein sequence ID" value="SFG06730.1"/>
    <property type="molecule type" value="Genomic_DNA"/>
</dbReference>
<dbReference type="GO" id="GO:0006629">
    <property type="term" value="P:lipid metabolic process"/>
    <property type="evidence" value="ECO:0007669"/>
    <property type="project" value="InterPro"/>
</dbReference>
<organism evidence="2 3">
    <name type="scientific">Planifilum fulgidum</name>
    <dbReference type="NCBI Taxonomy" id="201973"/>
    <lineage>
        <taxon>Bacteria</taxon>
        <taxon>Bacillati</taxon>
        <taxon>Bacillota</taxon>
        <taxon>Bacilli</taxon>
        <taxon>Bacillales</taxon>
        <taxon>Thermoactinomycetaceae</taxon>
        <taxon>Planifilum</taxon>
    </lineage>
</organism>
<dbReference type="InterPro" id="IPR026038">
    <property type="entry name" value="Put_PGPase"/>
</dbReference>
<evidence type="ECO:0000313" key="2">
    <source>
        <dbReference type="EMBL" id="SFG06730.1"/>
    </source>
</evidence>
<dbReference type="CDD" id="cd06971">
    <property type="entry name" value="PgpA"/>
    <property type="match status" value="1"/>
</dbReference>
<sequence>MQTEQTVATENSIHRTTLNWLRERGVRLEDIADLVYRLQGEFYPDLSLDECIHHVERVLQKREVQNAVLTGIQLDLMAEKKQLLSPLQDLIYQDESLYGVDEILATSILHIYGSIGMTNYGYIDRVKPGILGRLNNREDGQIHTFLDDLVGAIAAAAAARLSHSRKRARDLQNGEPSDPLTD</sequence>
<dbReference type="OrthoDB" id="9793244at2"/>
<gene>
    <name evidence="2" type="ORF">SAMN04488025_11446</name>
</gene>
<feature type="domain" description="YutG/PgpA" evidence="1">
    <location>
        <begin position="58"/>
        <end position="161"/>
    </location>
</feature>
<evidence type="ECO:0000313" key="3">
    <source>
        <dbReference type="Proteomes" id="UP000198661"/>
    </source>
</evidence>
<dbReference type="Gene3D" id="1.10.3760.10">
    <property type="entry name" value="PgpA-like"/>
    <property type="match status" value="1"/>
</dbReference>
<dbReference type="PIRSF" id="PIRSF019587">
    <property type="entry name" value="PGPase"/>
    <property type="match status" value="1"/>
</dbReference>
<keyword evidence="3" id="KW-1185">Reference proteome</keyword>